<sequence length="152" mass="17285">MRITAAQRIQNEYRIRAAMDRLLRGEIPPGGGCDIKTLAREAGLDRTAFYGSRPYAHLRTEFEQRVQQLQDAGQTPDPRTSQIERLKSELDKLRNRLNQANSTVEELSVFRTQALARLAAQHEEILRLRAAPDPNTNITRLPPTRQKIIGPC</sequence>
<feature type="coiled-coil region" evidence="1">
    <location>
        <begin position="83"/>
        <end position="110"/>
    </location>
</feature>
<reference evidence="2" key="1">
    <citation type="submission" date="2020-11" db="EMBL/GenBank/DDBJ databases">
        <title>Nocardia NEAU-351.nov., a novel actinomycete isolated from the cow dung.</title>
        <authorList>
            <person name="Zhang X."/>
        </authorList>
    </citation>
    <scope>NUCLEOTIDE SEQUENCE</scope>
    <source>
        <strain evidence="2">NEAU-351</strain>
    </source>
</reference>
<dbReference type="AlphaFoldDB" id="A0A931I777"/>
<evidence type="ECO:0000313" key="2">
    <source>
        <dbReference type="EMBL" id="MBH0774693.1"/>
    </source>
</evidence>
<dbReference type="Gene3D" id="1.20.120.330">
    <property type="entry name" value="Nucleotidyltransferases domain 2"/>
    <property type="match status" value="1"/>
</dbReference>
<name>A0A931I777_9NOCA</name>
<evidence type="ECO:0000256" key="1">
    <source>
        <dbReference type="SAM" id="Coils"/>
    </source>
</evidence>
<comment type="caution">
    <text evidence="2">The sequence shown here is derived from an EMBL/GenBank/DDBJ whole genome shotgun (WGS) entry which is preliminary data.</text>
</comment>
<proteinExistence type="predicted"/>
<gene>
    <name evidence="2" type="ORF">IT779_00135</name>
</gene>
<keyword evidence="3" id="KW-1185">Reference proteome</keyword>
<evidence type="ECO:0000313" key="3">
    <source>
        <dbReference type="Proteomes" id="UP000655751"/>
    </source>
</evidence>
<protein>
    <submittedName>
        <fullName evidence="2">Uncharacterized protein</fullName>
    </submittedName>
</protein>
<dbReference type="EMBL" id="JADMLG010000001">
    <property type="protein sequence ID" value="MBH0774693.1"/>
    <property type="molecule type" value="Genomic_DNA"/>
</dbReference>
<dbReference type="Proteomes" id="UP000655751">
    <property type="component" value="Unassembled WGS sequence"/>
</dbReference>
<accession>A0A931I777</accession>
<keyword evidence="1" id="KW-0175">Coiled coil</keyword>
<organism evidence="2 3">
    <name type="scientific">Nocardia bovistercoris</name>
    <dbReference type="NCBI Taxonomy" id="2785916"/>
    <lineage>
        <taxon>Bacteria</taxon>
        <taxon>Bacillati</taxon>
        <taxon>Actinomycetota</taxon>
        <taxon>Actinomycetes</taxon>
        <taxon>Mycobacteriales</taxon>
        <taxon>Nocardiaceae</taxon>
        <taxon>Nocardia</taxon>
    </lineage>
</organism>